<keyword evidence="8 15" id="KW-0560">Oxidoreductase</keyword>
<dbReference type="FunFam" id="3.30.360.10:FF:000006">
    <property type="entry name" value="Bifunctional aspartokinase/homoserine dehydrogenase"/>
    <property type="match status" value="1"/>
</dbReference>
<evidence type="ECO:0000256" key="5">
    <source>
        <dbReference type="ARBA" id="ARBA00022605"/>
    </source>
</evidence>
<keyword evidence="7" id="KW-0521">NADP</keyword>
<evidence type="ECO:0000256" key="8">
    <source>
        <dbReference type="ARBA" id="ARBA00023002"/>
    </source>
</evidence>
<organism evidence="15 16">
    <name type="scientific">Enterobacter cloacae</name>
    <dbReference type="NCBI Taxonomy" id="550"/>
    <lineage>
        <taxon>Bacteria</taxon>
        <taxon>Pseudomonadati</taxon>
        <taxon>Pseudomonadota</taxon>
        <taxon>Gammaproteobacteria</taxon>
        <taxon>Enterobacterales</taxon>
        <taxon>Enterobacteriaceae</taxon>
        <taxon>Enterobacter</taxon>
        <taxon>Enterobacter cloacae complex</taxon>
    </lineage>
</organism>
<evidence type="ECO:0000256" key="10">
    <source>
        <dbReference type="ARBA" id="ARBA00048841"/>
    </source>
</evidence>
<dbReference type="PANTHER" id="PTHR43070:SF3">
    <property type="entry name" value="HOMOSERINE DEHYDROGENASE"/>
    <property type="match status" value="1"/>
</dbReference>
<evidence type="ECO:0000256" key="3">
    <source>
        <dbReference type="ARBA" id="ARBA00005062"/>
    </source>
</evidence>
<sequence>MSLSEATRAARELGYTEPDPRDDLSGMDVARKLLILARETGRELELSDIVIEPVLPAEFDSSGDVSAFMDNLPQLDDAFAARVAKARDEGKVLRYVGNIEEDGVCRVKIAEVDGNDPLYKVKNGENALAFYSHYYQPLPLVLRGYGAGNDVTAAGVFADLLRTLSWKLGV</sequence>
<dbReference type="GO" id="GO:0004072">
    <property type="term" value="F:aspartate kinase activity"/>
    <property type="evidence" value="ECO:0007669"/>
    <property type="project" value="TreeGrafter"/>
</dbReference>
<comment type="pathway">
    <text evidence="3">Amino-acid biosynthesis; L-methionine biosynthesis via de novo pathway; L-homoserine from L-aspartate: step 3/3.</text>
</comment>
<comment type="pathway">
    <text evidence="2">Amino-acid biosynthesis; L-threonine biosynthesis; L-threonine from L-aspartate: step 3/5.</text>
</comment>
<accession>A0A377M7E2</accession>
<dbReference type="AlphaFoldDB" id="A0A377M7E2"/>
<keyword evidence="5" id="KW-0028">Amino-acid biosynthesis</keyword>
<dbReference type="EMBL" id="UGJB01000004">
    <property type="protein sequence ID" value="STQ14299.1"/>
    <property type="molecule type" value="Genomic_DNA"/>
</dbReference>
<dbReference type="GO" id="GO:0009090">
    <property type="term" value="P:homoserine biosynthetic process"/>
    <property type="evidence" value="ECO:0007669"/>
    <property type="project" value="UniProtKB-ARBA"/>
</dbReference>
<evidence type="ECO:0000256" key="6">
    <source>
        <dbReference type="ARBA" id="ARBA00022697"/>
    </source>
</evidence>
<dbReference type="UniPathway" id="UPA00051">
    <property type="reaction ID" value="UER00465"/>
</dbReference>
<dbReference type="Gene3D" id="3.30.360.10">
    <property type="entry name" value="Dihydrodipicolinate Reductase, domain 2"/>
    <property type="match status" value="1"/>
</dbReference>
<evidence type="ECO:0000256" key="2">
    <source>
        <dbReference type="ARBA" id="ARBA00005056"/>
    </source>
</evidence>
<feature type="domain" description="Homoserine dehydrogenase catalytic" evidence="14">
    <location>
        <begin position="2"/>
        <end position="161"/>
    </location>
</feature>
<evidence type="ECO:0000256" key="1">
    <source>
        <dbReference type="ARBA" id="ARBA00001920"/>
    </source>
</evidence>
<comment type="catalytic activity">
    <reaction evidence="11">
        <text>L-homoserine + NAD(+) = L-aspartate 4-semialdehyde + NADH + H(+)</text>
        <dbReference type="Rhea" id="RHEA:15757"/>
        <dbReference type="ChEBI" id="CHEBI:15378"/>
        <dbReference type="ChEBI" id="CHEBI:57476"/>
        <dbReference type="ChEBI" id="CHEBI:57540"/>
        <dbReference type="ChEBI" id="CHEBI:57945"/>
        <dbReference type="ChEBI" id="CHEBI:537519"/>
        <dbReference type="EC" id="1.1.1.3"/>
    </reaction>
    <physiologicalReaction direction="right-to-left" evidence="11">
        <dbReference type="Rhea" id="RHEA:15759"/>
    </physiologicalReaction>
</comment>
<dbReference type="Pfam" id="PF00742">
    <property type="entry name" value="Homoserine_dh"/>
    <property type="match status" value="1"/>
</dbReference>
<dbReference type="PROSITE" id="PS01042">
    <property type="entry name" value="HOMOSER_DHGENASE"/>
    <property type="match status" value="1"/>
</dbReference>
<comment type="cofactor">
    <cofactor evidence="1">
        <name>a metal cation</name>
        <dbReference type="ChEBI" id="CHEBI:25213"/>
    </cofactor>
</comment>
<evidence type="ECO:0000256" key="9">
    <source>
        <dbReference type="ARBA" id="ARBA00023167"/>
    </source>
</evidence>
<evidence type="ECO:0000256" key="11">
    <source>
        <dbReference type="ARBA" id="ARBA00049031"/>
    </source>
</evidence>
<gene>
    <name evidence="15" type="primary">thrA_1</name>
    <name evidence="15" type="ORF">NCTC10005_07152</name>
</gene>
<feature type="region of interest" description="Disordered" evidence="13">
    <location>
        <begin position="1"/>
        <end position="22"/>
    </location>
</feature>
<dbReference type="GO" id="GO:0009089">
    <property type="term" value="P:lysine biosynthetic process via diaminopimelate"/>
    <property type="evidence" value="ECO:0007669"/>
    <property type="project" value="UniProtKB-ARBA"/>
</dbReference>
<dbReference type="InterPro" id="IPR019811">
    <property type="entry name" value="HDH_CS"/>
</dbReference>
<evidence type="ECO:0000313" key="15">
    <source>
        <dbReference type="EMBL" id="STQ14299.1"/>
    </source>
</evidence>
<evidence type="ECO:0000256" key="12">
    <source>
        <dbReference type="RuleBase" id="RU004171"/>
    </source>
</evidence>
<dbReference type="EC" id="1.1.1.3" evidence="4"/>
<dbReference type="PANTHER" id="PTHR43070">
    <property type="match status" value="1"/>
</dbReference>
<evidence type="ECO:0000259" key="14">
    <source>
        <dbReference type="Pfam" id="PF00742"/>
    </source>
</evidence>
<evidence type="ECO:0000313" key="16">
    <source>
        <dbReference type="Proteomes" id="UP000255106"/>
    </source>
</evidence>
<reference evidence="15 16" key="1">
    <citation type="submission" date="2018-06" db="EMBL/GenBank/DDBJ databases">
        <authorList>
            <consortium name="Pathogen Informatics"/>
            <person name="Doyle S."/>
        </authorList>
    </citation>
    <scope>NUCLEOTIDE SEQUENCE [LARGE SCALE GENOMIC DNA]</scope>
    <source>
        <strain evidence="15 16">NCTC10005</strain>
    </source>
</reference>
<comment type="catalytic activity">
    <reaction evidence="10">
        <text>L-homoserine + NADP(+) = L-aspartate 4-semialdehyde + NADPH + H(+)</text>
        <dbReference type="Rhea" id="RHEA:15761"/>
        <dbReference type="ChEBI" id="CHEBI:15378"/>
        <dbReference type="ChEBI" id="CHEBI:57476"/>
        <dbReference type="ChEBI" id="CHEBI:57783"/>
        <dbReference type="ChEBI" id="CHEBI:58349"/>
        <dbReference type="ChEBI" id="CHEBI:537519"/>
        <dbReference type="EC" id="1.1.1.3"/>
    </reaction>
    <physiologicalReaction direction="right-to-left" evidence="10">
        <dbReference type="Rhea" id="RHEA:15763"/>
    </physiologicalReaction>
</comment>
<protein>
    <recommendedName>
        <fullName evidence="4">homoserine dehydrogenase</fullName>
        <ecNumber evidence="4">1.1.1.3</ecNumber>
    </recommendedName>
</protein>
<keyword evidence="6" id="KW-0791">Threonine biosynthesis</keyword>
<proteinExistence type="inferred from homology"/>
<keyword evidence="15" id="KW-0418">Kinase</keyword>
<comment type="similarity">
    <text evidence="12">Belongs to the homoserine dehydrogenase family.</text>
</comment>
<keyword evidence="15" id="KW-0808">Transferase</keyword>
<dbReference type="GO" id="GO:0009088">
    <property type="term" value="P:threonine biosynthetic process"/>
    <property type="evidence" value="ECO:0007669"/>
    <property type="project" value="UniProtKB-UniPathway"/>
</dbReference>
<evidence type="ECO:0000256" key="13">
    <source>
        <dbReference type="SAM" id="MobiDB-lite"/>
    </source>
</evidence>
<dbReference type="Proteomes" id="UP000255106">
    <property type="component" value="Unassembled WGS sequence"/>
</dbReference>
<name>A0A377M7E2_ENTCL</name>
<dbReference type="UniPathway" id="UPA00050">
    <property type="reaction ID" value="UER00063"/>
</dbReference>
<dbReference type="InterPro" id="IPR001342">
    <property type="entry name" value="HDH_cat"/>
</dbReference>
<keyword evidence="9" id="KW-0486">Methionine biosynthesis</keyword>
<dbReference type="InterPro" id="IPR011147">
    <property type="entry name" value="Bifunc_Aspkin/hSer_DH"/>
</dbReference>
<dbReference type="GO" id="GO:0004412">
    <property type="term" value="F:homoserine dehydrogenase activity"/>
    <property type="evidence" value="ECO:0007669"/>
    <property type="project" value="UniProtKB-EC"/>
</dbReference>
<dbReference type="SUPFAM" id="SSF55347">
    <property type="entry name" value="Glyceraldehyde-3-phosphate dehydrogenase-like, C-terminal domain"/>
    <property type="match status" value="1"/>
</dbReference>
<dbReference type="GO" id="GO:0009086">
    <property type="term" value="P:methionine biosynthetic process"/>
    <property type="evidence" value="ECO:0007669"/>
    <property type="project" value="UniProtKB-KW"/>
</dbReference>
<evidence type="ECO:0000256" key="4">
    <source>
        <dbReference type="ARBA" id="ARBA00013213"/>
    </source>
</evidence>
<evidence type="ECO:0000256" key="7">
    <source>
        <dbReference type="ARBA" id="ARBA00022857"/>
    </source>
</evidence>